<name>A0A834HRU7_RHYFE</name>
<dbReference type="AlphaFoldDB" id="A0A834HRU7"/>
<gene>
    <name evidence="1" type="ORF">GWI33_020731</name>
</gene>
<keyword evidence="2" id="KW-1185">Reference proteome</keyword>
<dbReference type="Proteomes" id="UP000625711">
    <property type="component" value="Unassembled WGS sequence"/>
</dbReference>
<evidence type="ECO:0000313" key="1">
    <source>
        <dbReference type="EMBL" id="KAF7265999.1"/>
    </source>
</evidence>
<sequence length="90" mass="10493">MNTSNDRIIFWNNCKHLDPPDTSCDPISELLKKIKSDNADLPILKPNRLPLFRYHEGYLNMGFEDIDGLQLIFVDFISSPILNEFERLEP</sequence>
<protein>
    <submittedName>
        <fullName evidence="1">Uncharacterized protein</fullName>
    </submittedName>
</protein>
<dbReference type="EMBL" id="JAACXV010014582">
    <property type="protein sequence ID" value="KAF7265999.1"/>
    <property type="molecule type" value="Genomic_DNA"/>
</dbReference>
<reference evidence="1" key="1">
    <citation type="submission" date="2020-08" db="EMBL/GenBank/DDBJ databases">
        <title>Genome sequencing and assembly of the red palm weevil Rhynchophorus ferrugineus.</title>
        <authorList>
            <person name="Dias G.B."/>
            <person name="Bergman C.M."/>
            <person name="Manee M."/>
        </authorList>
    </citation>
    <scope>NUCLEOTIDE SEQUENCE</scope>
    <source>
        <strain evidence="1">AA-2017</strain>
        <tissue evidence="1">Whole larva</tissue>
    </source>
</reference>
<proteinExistence type="predicted"/>
<organism evidence="1 2">
    <name type="scientific">Rhynchophorus ferrugineus</name>
    <name type="common">Red palm weevil</name>
    <name type="synonym">Curculio ferrugineus</name>
    <dbReference type="NCBI Taxonomy" id="354439"/>
    <lineage>
        <taxon>Eukaryota</taxon>
        <taxon>Metazoa</taxon>
        <taxon>Ecdysozoa</taxon>
        <taxon>Arthropoda</taxon>
        <taxon>Hexapoda</taxon>
        <taxon>Insecta</taxon>
        <taxon>Pterygota</taxon>
        <taxon>Neoptera</taxon>
        <taxon>Endopterygota</taxon>
        <taxon>Coleoptera</taxon>
        <taxon>Polyphaga</taxon>
        <taxon>Cucujiformia</taxon>
        <taxon>Curculionidae</taxon>
        <taxon>Dryophthorinae</taxon>
        <taxon>Rhynchophorus</taxon>
    </lineage>
</organism>
<comment type="caution">
    <text evidence="1">The sequence shown here is derived from an EMBL/GenBank/DDBJ whole genome shotgun (WGS) entry which is preliminary data.</text>
</comment>
<accession>A0A834HRU7</accession>
<evidence type="ECO:0000313" key="2">
    <source>
        <dbReference type="Proteomes" id="UP000625711"/>
    </source>
</evidence>